<dbReference type="PANTHER" id="PTHR19446">
    <property type="entry name" value="REVERSE TRANSCRIPTASES"/>
    <property type="match status" value="1"/>
</dbReference>
<evidence type="ECO:0000313" key="1">
    <source>
        <dbReference type="Ensembl" id="ENSANAP00000008481.1"/>
    </source>
</evidence>
<reference evidence="1" key="1">
    <citation type="submission" date="2025-08" db="UniProtKB">
        <authorList>
            <consortium name="Ensembl"/>
        </authorList>
    </citation>
    <scope>IDENTIFICATION</scope>
</reference>
<name>A0A2K5CIL4_AOTNA</name>
<keyword evidence="2" id="KW-1185">Reference proteome</keyword>
<accession>A0A2K5CIL4</accession>
<reference evidence="1" key="2">
    <citation type="submission" date="2025-09" db="UniProtKB">
        <authorList>
            <consortium name="Ensembl"/>
        </authorList>
    </citation>
    <scope>IDENTIFICATION</scope>
</reference>
<dbReference type="STRING" id="37293.ENSANAP00000008481"/>
<dbReference type="Ensembl" id="ENSANAT00000026263.1">
    <property type="protein sequence ID" value="ENSANAP00000008481.1"/>
    <property type="gene ID" value="ENSANAG00000022278.1"/>
</dbReference>
<protein>
    <submittedName>
        <fullName evidence="1">Uncharacterized protein</fullName>
    </submittedName>
</protein>
<organism evidence="1 2">
    <name type="scientific">Aotus nancymaae</name>
    <name type="common">Ma's night monkey</name>
    <dbReference type="NCBI Taxonomy" id="37293"/>
    <lineage>
        <taxon>Eukaryota</taxon>
        <taxon>Metazoa</taxon>
        <taxon>Chordata</taxon>
        <taxon>Craniata</taxon>
        <taxon>Vertebrata</taxon>
        <taxon>Euteleostomi</taxon>
        <taxon>Mammalia</taxon>
        <taxon>Eutheria</taxon>
        <taxon>Euarchontoglires</taxon>
        <taxon>Primates</taxon>
        <taxon>Haplorrhini</taxon>
        <taxon>Platyrrhini</taxon>
        <taxon>Aotidae</taxon>
        <taxon>Aotus</taxon>
    </lineage>
</organism>
<evidence type="ECO:0000313" key="2">
    <source>
        <dbReference type="Proteomes" id="UP000233020"/>
    </source>
</evidence>
<sequence>MAILPKVIYRFNAIPIKLPLTFFTDLEKTTLNFIWNQKRAHIAKTILSKKNKAGGITLSDFKLYYKAIVTKTAWCWYQTRYIDQWNRTQASEITPHVYNHLIFDKPDKNKQWGKDFQFNKWCWENWLAIYRKLKLDPFLTPYTKIYSNTKINSRWINDLNIRPKSIKTLGENLGNTIQDIGMGQGFMTKTPKAMTTKDLIKLKSFCAAKESIIRKIFAIYPSDKGLISKIYRELKQIYKKKTKQSYQKVGKGYELFRTRFYSMGQRRATSKIGSHNHMFCEMIEEIQLFKLQKKIWEA</sequence>
<dbReference type="Proteomes" id="UP000233020">
    <property type="component" value="Unplaced"/>
</dbReference>
<dbReference type="AlphaFoldDB" id="A0A2K5CIL4"/>
<dbReference type="OMA" id="FRTRFYS"/>
<proteinExistence type="predicted"/>
<dbReference type="GeneTree" id="ENSGT01150000287003"/>